<keyword evidence="2" id="KW-1185">Reference proteome</keyword>
<gene>
    <name evidence="1" type="ORF">HPB49_010739</name>
</gene>
<protein>
    <submittedName>
        <fullName evidence="1">Uncharacterized protein</fullName>
    </submittedName>
</protein>
<organism evidence="1 2">
    <name type="scientific">Dermacentor silvarum</name>
    <name type="common">Tick</name>
    <dbReference type="NCBI Taxonomy" id="543639"/>
    <lineage>
        <taxon>Eukaryota</taxon>
        <taxon>Metazoa</taxon>
        <taxon>Ecdysozoa</taxon>
        <taxon>Arthropoda</taxon>
        <taxon>Chelicerata</taxon>
        <taxon>Arachnida</taxon>
        <taxon>Acari</taxon>
        <taxon>Parasitiformes</taxon>
        <taxon>Ixodida</taxon>
        <taxon>Ixodoidea</taxon>
        <taxon>Ixodidae</taxon>
        <taxon>Rhipicephalinae</taxon>
        <taxon>Dermacentor</taxon>
    </lineage>
</organism>
<reference evidence="1" key="1">
    <citation type="submission" date="2020-05" db="EMBL/GenBank/DDBJ databases">
        <title>Large-scale comparative analyses of tick genomes elucidate their genetic diversity and vector capacities.</title>
        <authorList>
            <person name="Jia N."/>
            <person name="Wang J."/>
            <person name="Shi W."/>
            <person name="Du L."/>
            <person name="Sun Y."/>
            <person name="Zhan W."/>
            <person name="Jiang J."/>
            <person name="Wang Q."/>
            <person name="Zhang B."/>
            <person name="Ji P."/>
            <person name="Sakyi L.B."/>
            <person name="Cui X."/>
            <person name="Yuan T."/>
            <person name="Jiang B."/>
            <person name="Yang W."/>
            <person name="Lam T.T.-Y."/>
            <person name="Chang Q."/>
            <person name="Ding S."/>
            <person name="Wang X."/>
            <person name="Zhu J."/>
            <person name="Ruan X."/>
            <person name="Zhao L."/>
            <person name="Wei J."/>
            <person name="Que T."/>
            <person name="Du C."/>
            <person name="Cheng J."/>
            <person name="Dai P."/>
            <person name="Han X."/>
            <person name="Huang E."/>
            <person name="Gao Y."/>
            <person name="Liu J."/>
            <person name="Shao H."/>
            <person name="Ye R."/>
            <person name="Li L."/>
            <person name="Wei W."/>
            <person name="Wang X."/>
            <person name="Wang C."/>
            <person name="Yang T."/>
            <person name="Huo Q."/>
            <person name="Li W."/>
            <person name="Guo W."/>
            <person name="Chen H."/>
            <person name="Zhou L."/>
            <person name="Ni X."/>
            <person name="Tian J."/>
            <person name="Zhou Y."/>
            <person name="Sheng Y."/>
            <person name="Liu T."/>
            <person name="Pan Y."/>
            <person name="Xia L."/>
            <person name="Li J."/>
            <person name="Zhao F."/>
            <person name="Cao W."/>
        </authorList>
    </citation>
    <scope>NUCLEOTIDE SEQUENCE</scope>
    <source>
        <strain evidence="1">Dsil-2018</strain>
    </source>
</reference>
<dbReference type="EMBL" id="CM023470">
    <property type="protein sequence ID" value="KAH7979726.1"/>
    <property type="molecule type" value="Genomic_DNA"/>
</dbReference>
<comment type="caution">
    <text evidence="1">The sequence shown here is derived from an EMBL/GenBank/DDBJ whole genome shotgun (WGS) entry which is preliminary data.</text>
</comment>
<name>A0ACB8DZF6_DERSI</name>
<accession>A0ACB8DZF6</accession>
<evidence type="ECO:0000313" key="2">
    <source>
        <dbReference type="Proteomes" id="UP000821865"/>
    </source>
</evidence>
<evidence type="ECO:0000313" key="1">
    <source>
        <dbReference type="EMBL" id="KAH7979726.1"/>
    </source>
</evidence>
<proteinExistence type="predicted"/>
<dbReference type="Proteomes" id="UP000821865">
    <property type="component" value="Chromosome 1"/>
</dbReference>
<sequence length="559" mass="62074">MAAGCLAAGGWDNSRQERLSKKTTEAIADFIQYPCARGLPPSTFFSNLKHISARDETGELKSGRFGKSASRLGRRRKANIVPRTAQESIKRTLCEEPPDEEPGQGVDQSCASLGLERSPDREDDPLVLGQSWSALGELGEGTRIMEGLSMSPNELMALLSQNKSGNDTEELHRQLESRLLSFLDRRAIDSDTLAALLAAYTLLILTGATGNGLVCLAVARRPKMRTARNLLIVNLAAADLLLCLFTMPFSLVEIALKFWPLGGTTCKLVAGLQATSVFVSTLSITAIAIDRYLVIVYPTKQHWCFSALVGMPLIWLLALLLSVPMFVYRVLDHIELPDPARGTVVHLEYCVEHWPIEEGRFYYSIFSIVFQYFMPITTVTVAYASICRRLRVRLVAKAGPLNQSAPRQQHDKQRMHRTNVLLVAIAAIFAASWLPLHILNLVADSTPSLTEDSRLYRVYFACCHMAGMSSACSNPLLYGWLNDNFRREFRRILSTCCPRLRTRRASTTGPPSESRPLTGQALVLFRRQPRPHTQDTCVEAAPPRPAGDQYETLVVLSQP</sequence>